<evidence type="ECO:0000256" key="7">
    <source>
        <dbReference type="RuleBase" id="RU003355"/>
    </source>
</evidence>
<evidence type="ECO:0000256" key="4">
    <source>
        <dbReference type="ARBA" id="ARBA00022825"/>
    </source>
</evidence>
<dbReference type="PROSITE" id="PS51892">
    <property type="entry name" value="SUBTILASE"/>
    <property type="match status" value="1"/>
</dbReference>
<reference evidence="11 12" key="1">
    <citation type="submission" date="2020-08" db="EMBL/GenBank/DDBJ databases">
        <title>Sequencing the genomes of 1000 actinobacteria strains.</title>
        <authorList>
            <person name="Klenk H.-P."/>
        </authorList>
    </citation>
    <scope>NUCLEOTIDE SEQUENCE [LARGE SCALE GENOMIC DNA]</scope>
    <source>
        <strain evidence="11 12">DSM 44230</strain>
    </source>
</reference>
<dbReference type="InterPro" id="IPR000209">
    <property type="entry name" value="Peptidase_S8/S53_dom"/>
</dbReference>
<keyword evidence="3 6" id="KW-0378">Hydrolase</keyword>
<dbReference type="CDD" id="cd07487">
    <property type="entry name" value="Peptidases_S8_1"/>
    <property type="match status" value="1"/>
</dbReference>
<dbReference type="RefSeq" id="WP_185004583.1">
    <property type="nucleotide sequence ID" value="NZ_JACHMH010000001.1"/>
</dbReference>
<dbReference type="PROSITE" id="PS00137">
    <property type="entry name" value="SUBTILASE_HIS"/>
    <property type="match status" value="1"/>
</dbReference>
<dbReference type="PANTHER" id="PTHR43806">
    <property type="entry name" value="PEPTIDASE S8"/>
    <property type="match status" value="1"/>
</dbReference>
<evidence type="ECO:0000313" key="11">
    <source>
        <dbReference type="EMBL" id="MBB4678750.1"/>
    </source>
</evidence>
<comment type="caution">
    <text evidence="11">The sequence shown here is derived from an EMBL/GenBank/DDBJ whole genome shotgun (WGS) entry which is preliminary data.</text>
</comment>
<feature type="region of interest" description="Disordered" evidence="8">
    <location>
        <begin position="596"/>
        <end position="615"/>
    </location>
</feature>
<name>A0A7W7CCU6_9PSEU</name>
<gene>
    <name evidence="11" type="ORF">HNR67_004868</name>
</gene>
<dbReference type="InterPro" id="IPR050131">
    <property type="entry name" value="Peptidase_S8_subtilisin-like"/>
</dbReference>
<dbReference type="InterPro" id="IPR023827">
    <property type="entry name" value="Peptidase_S8_Asp-AS"/>
</dbReference>
<evidence type="ECO:0000256" key="5">
    <source>
        <dbReference type="PIRSR" id="PIRSR615500-1"/>
    </source>
</evidence>
<feature type="active site" description="Charge relay system" evidence="5 6">
    <location>
        <position position="235"/>
    </location>
</feature>
<evidence type="ECO:0000256" key="6">
    <source>
        <dbReference type="PROSITE-ProRule" id="PRU01240"/>
    </source>
</evidence>
<keyword evidence="4 6" id="KW-0720">Serine protease</keyword>
<evidence type="ECO:0000313" key="12">
    <source>
        <dbReference type="Proteomes" id="UP000533598"/>
    </source>
</evidence>
<dbReference type="AlphaFoldDB" id="A0A7W7CCU6"/>
<dbReference type="Pfam" id="PF00082">
    <property type="entry name" value="Peptidase_S8"/>
    <property type="match status" value="1"/>
</dbReference>
<sequence length="1062" mass="112024">MRLSVLGAVLVLGTTLVPGMATAQERTPDPGSLRWVTLVTGDRVGVTPGKLSSAVVRPGEGRERKRFTTRQVGGRLHVVPEDAEPLLRKGVLDRRLFDVTALIESGYDDITRADLPLIMSAPQVRAAGVRVTAELPSVRAAAVTVAKSRVAQLWQTITTSGVERVWLDGKRKSTLDRSTAQIGAPSAWQSGLTGNGIKVAVLDTGVDETHPDLADRQLAEHNFTGDADAVDRQGHGTHVASTIAGTGAKSGGKFKGVAYGAKILDAKVLDSNGSGYDSWILAGMQWAAEQGATIANLSLGGGDGAEVDPLEEAVNTLTAKYGTLFVIAAGNSGPHAKSVGSPGSADAALTVGAVDRDDKLAPFSSRGPRVGDGAIKPDITAPGVGIVAGRATHGRIGTPAGDGYVSMSGTSMATPHVAGVAALLAQRHPGWKAADLKAQLTSSATPNPTLGVFEQGSGRVDVGKALNQTLISTSGSLGFGTQQWPHDDDKPVTKPVTYRNTGTTARTLTLRVETQAPQGMFTVDRTTVTVPAGGETTVQVTSDTRTPGADALYTGRLIASDSTVTVGTPLAVDKEAESYDVALDVTDRTGRPASDFAGTAAGATTDHQTSGANGKSTLRLPKGSYTLYSSIFTGSETTFLLHPVLEVTRNLAITLDARVARPVTVTVPSPTATVFNADVGFVRTLPDGVWVGGGILAGDLNGISTAHIGPSLNRDELTARVHTQWADSTRTYNLAWFEQGRLPTGFERRVREADLATVQAEYASVAGSRTGGKALLPKPLRGDTVAYSRMLDLPLPSRRTEHVLAEGVRWSGVLTQFGTGPDRASETELRSMLTRYRAGQSTVERWNTGVVGPAMPERFAPDHWLTRTGDTLTVRLPLFSDGAGHWGLPVRQDSGRTTVYQNGKKIAEGNLPGLGDFTLPKEAAEYRVEVEASRAATTLSTKVSASWTFRSRNTTRTTAVPAMAVRFTPKLDEFNRAQAGVPFTVPVTVERQPGSPGAIVRELTVEVSYDDGKTWQQAPVDKGAAKLTHPAEGGFVSLRAKVIDSDGNKLEQTIMRGYELKK</sequence>
<feature type="domain" description="Peptidase S8/S53" evidence="10">
    <location>
        <begin position="194"/>
        <end position="450"/>
    </location>
</feature>
<dbReference type="Gene3D" id="2.60.40.10">
    <property type="entry name" value="Immunoglobulins"/>
    <property type="match status" value="1"/>
</dbReference>
<dbReference type="EMBL" id="JACHMH010000001">
    <property type="protein sequence ID" value="MBB4678750.1"/>
    <property type="molecule type" value="Genomic_DNA"/>
</dbReference>
<evidence type="ECO:0000256" key="9">
    <source>
        <dbReference type="SAM" id="SignalP"/>
    </source>
</evidence>
<dbReference type="InterPro" id="IPR036852">
    <property type="entry name" value="Peptidase_S8/S53_dom_sf"/>
</dbReference>
<protein>
    <submittedName>
        <fullName evidence="11">Subtilisin family serine protease</fullName>
    </submittedName>
</protein>
<evidence type="ECO:0000256" key="3">
    <source>
        <dbReference type="ARBA" id="ARBA00022801"/>
    </source>
</evidence>
<keyword evidence="12" id="KW-1185">Reference proteome</keyword>
<dbReference type="Proteomes" id="UP000533598">
    <property type="component" value="Unassembled WGS sequence"/>
</dbReference>
<feature type="chain" id="PRO_5030626578" evidence="9">
    <location>
        <begin position="24"/>
        <end position="1062"/>
    </location>
</feature>
<feature type="active site" description="Charge relay system" evidence="5 6">
    <location>
        <position position="203"/>
    </location>
</feature>
<keyword evidence="2 6" id="KW-0645">Protease</keyword>
<dbReference type="Gene3D" id="3.40.50.200">
    <property type="entry name" value="Peptidase S8/S53 domain"/>
    <property type="match status" value="1"/>
</dbReference>
<dbReference type="InterPro" id="IPR013783">
    <property type="entry name" value="Ig-like_fold"/>
</dbReference>
<dbReference type="PROSITE" id="PS00138">
    <property type="entry name" value="SUBTILASE_SER"/>
    <property type="match status" value="1"/>
</dbReference>
<feature type="active site" description="Charge relay system" evidence="5 6">
    <location>
        <position position="411"/>
    </location>
</feature>
<dbReference type="PROSITE" id="PS00136">
    <property type="entry name" value="SUBTILASE_ASP"/>
    <property type="match status" value="1"/>
</dbReference>
<dbReference type="PANTHER" id="PTHR43806:SF65">
    <property type="entry name" value="SERINE PROTEASE APRX"/>
    <property type="match status" value="1"/>
</dbReference>
<keyword evidence="9" id="KW-0732">Signal</keyword>
<proteinExistence type="inferred from homology"/>
<feature type="signal peptide" evidence="9">
    <location>
        <begin position="1"/>
        <end position="23"/>
    </location>
</feature>
<evidence type="ECO:0000259" key="10">
    <source>
        <dbReference type="Pfam" id="PF00082"/>
    </source>
</evidence>
<evidence type="ECO:0000256" key="2">
    <source>
        <dbReference type="ARBA" id="ARBA00022670"/>
    </source>
</evidence>
<evidence type="ECO:0000256" key="1">
    <source>
        <dbReference type="ARBA" id="ARBA00011073"/>
    </source>
</evidence>
<accession>A0A7W7CCU6</accession>
<comment type="similarity">
    <text evidence="1 6 7">Belongs to the peptidase S8 family.</text>
</comment>
<evidence type="ECO:0000256" key="8">
    <source>
        <dbReference type="SAM" id="MobiDB-lite"/>
    </source>
</evidence>
<dbReference type="InterPro" id="IPR022398">
    <property type="entry name" value="Peptidase_S8_His-AS"/>
</dbReference>
<dbReference type="InterPro" id="IPR023828">
    <property type="entry name" value="Peptidase_S8_Ser-AS"/>
</dbReference>
<dbReference type="GO" id="GO:0005975">
    <property type="term" value="P:carbohydrate metabolic process"/>
    <property type="evidence" value="ECO:0007669"/>
    <property type="project" value="UniProtKB-ARBA"/>
</dbReference>
<dbReference type="InterPro" id="IPR015500">
    <property type="entry name" value="Peptidase_S8_subtilisin-rel"/>
</dbReference>
<dbReference type="GO" id="GO:0004252">
    <property type="term" value="F:serine-type endopeptidase activity"/>
    <property type="evidence" value="ECO:0007669"/>
    <property type="project" value="UniProtKB-UniRule"/>
</dbReference>
<organism evidence="11 12">
    <name type="scientific">Crossiella cryophila</name>
    <dbReference type="NCBI Taxonomy" id="43355"/>
    <lineage>
        <taxon>Bacteria</taxon>
        <taxon>Bacillati</taxon>
        <taxon>Actinomycetota</taxon>
        <taxon>Actinomycetes</taxon>
        <taxon>Pseudonocardiales</taxon>
        <taxon>Pseudonocardiaceae</taxon>
        <taxon>Crossiella</taxon>
    </lineage>
</organism>
<dbReference type="PRINTS" id="PR00723">
    <property type="entry name" value="SUBTILISIN"/>
</dbReference>
<dbReference type="SUPFAM" id="SSF52743">
    <property type="entry name" value="Subtilisin-like"/>
    <property type="match status" value="1"/>
</dbReference>
<feature type="compositionally biased region" description="Polar residues" evidence="8">
    <location>
        <begin position="606"/>
        <end position="615"/>
    </location>
</feature>
<dbReference type="GO" id="GO:0006508">
    <property type="term" value="P:proteolysis"/>
    <property type="evidence" value="ECO:0007669"/>
    <property type="project" value="UniProtKB-KW"/>
</dbReference>